<sequence>MKKLIALGLITILVGCGTVEGAGRDISGAARGVKSWF</sequence>
<reference evidence="1 2" key="1">
    <citation type="submission" date="2017-03" db="EMBL/GenBank/DDBJ databases">
        <authorList>
            <person name="Afonso C.L."/>
            <person name="Miller P.J."/>
            <person name="Scott M.A."/>
            <person name="Spackman E."/>
            <person name="Goraichik I."/>
            <person name="Dimitrov K.M."/>
            <person name="Suarez D.L."/>
            <person name="Swayne D.E."/>
        </authorList>
    </citation>
    <scope>NUCLEOTIDE SEQUENCE [LARGE SCALE GENOMIC DNA]</scope>
    <source>
        <strain evidence="1 2">CECT 8287</strain>
    </source>
</reference>
<organism evidence="1 2">
    <name type="scientific">Roseovarius litorisediminis</name>
    <dbReference type="NCBI Taxonomy" id="1312363"/>
    <lineage>
        <taxon>Bacteria</taxon>
        <taxon>Pseudomonadati</taxon>
        <taxon>Pseudomonadota</taxon>
        <taxon>Alphaproteobacteria</taxon>
        <taxon>Rhodobacterales</taxon>
        <taxon>Roseobacteraceae</taxon>
        <taxon>Roseovarius</taxon>
    </lineage>
</organism>
<accession>A0A1Y5R9U4</accession>
<dbReference type="RefSeq" id="WP_139837665.1">
    <property type="nucleotide sequence ID" value="NZ_FWFL01000001.1"/>
</dbReference>
<gene>
    <name evidence="1" type="ORF">PEL8287_00374</name>
</gene>
<name>A0A1Y5R9U4_9RHOB</name>
<dbReference type="Proteomes" id="UP000193827">
    <property type="component" value="Unassembled WGS sequence"/>
</dbReference>
<dbReference type="AlphaFoldDB" id="A0A1Y5R9U4"/>
<evidence type="ECO:0008006" key="3">
    <source>
        <dbReference type="Google" id="ProtNLM"/>
    </source>
</evidence>
<keyword evidence="2" id="KW-1185">Reference proteome</keyword>
<dbReference type="EMBL" id="FWFL01000001">
    <property type="protein sequence ID" value="SLN12515.1"/>
    <property type="molecule type" value="Genomic_DNA"/>
</dbReference>
<proteinExistence type="predicted"/>
<dbReference type="PROSITE" id="PS51257">
    <property type="entry name" value="PROKAR_LIPOPROTEIN"/>
    <property type="match status" value="1"/>
</dbReference>
<evidence type="ECO:0000313" key="1">
    <source>
        <dbReference type="EMBL" id="SLN12515.1"/>
    </source>
</evidence>
<dbReference type="OrthoDB" id="7363288at2"/>
<evidence type="ECO:0000313" key="2">
    <source>
        <dbReference type="Proteomes" id="UP000193827"/>
    </source>
</evidence>
<protein>
    <recommendedName>
        <fullName evidence="3">Entericidin EcnA/B family protein</fullName>
    </recommendedName>
</protein>